<evidence type="ECO:0000256" key="1">
    <source>
        <dbReference type="ARBA" id="ARBA00022512"/>
    </source>
</evidence>
<evidence type="ECO:0000313" key="7">
    <source>
        <dbReference type="EMBL" id="MST66080.1"/>
    </source>
</evidence>
<evidence type="ECO:0000256" key="2">
    <source>
        <dbReference type="ARBA" id="ARBA00022525"/>
    </source>
</evidence>
<keyword evidence="1" id="KW-0134">Cell wall</keyword>
<dbReference type="Gene3D" id="2.60.40.10">
    <property type="entry name" value="Immunoglobulins"/>
    <property type="match status" value="1"/>
</dbReference>
<dbReference type="Pfam" id="PF17802">
    <property type="entry name" value="SpaA"/>
    <property type="match status" value="1"/>
</dbReference>
<proteinExistence type="predicted"/>
<keyword evidence="5" id="KW-0812">Transmembrane</keyword>
<feature type="transmembrane region" description="Helical" evidence="5">
    <location>
        <begin position="481"/>
        <end position="499"/>
    </location>
</feature>
<feature type="transmembrane region" description="Helical" evidence="5">
    <location>
        <begin position="56"/>
        <end position="76"/>
    </location>
</feature>
<dbReference type="InterPro" id="IPR026466">
    <property type="entry name" value="Fim_isopep_form_D2_dom"/>
</dbReference>
<keyword evidence="2" id="KW-0964">Secreted</keyword>
<protein>
    <submittedName>
        <fullName evidence="7">Isopeptide-forming domain-containing fimbrial protein</fullName>
    </submittedName>
</protein>
<keyword evidence="3" id="KW-0732">Signal</keyword>
<evidence type="ECO:0000256" key="3">
    <source>
        <dbReference type="ARBA" id="ARBA00022729"/>
    </source>
</evidence>
<evidence type="ECO:0000256" key="5">
    <source>
        <dbReference type="SAM" id="Phobius"/>
    </source>
</evidence>
<keyword evidence="8" id="KW-1185">Reference proteome</keyword>
<evidence type="ECO:0000313" key="8">
    <source>
        <dbReference type="Proteomes" id="UP000440513"/>
    </source>
</evidence>
<name>A0A7X2P2T8_9FIRM</name>
<dbReference type="PROSITE" id="PS50847">
    <property type="entry name" value="GRAM_POS_ANCHORING"/>
    <property type="match status" value="1"/>
</dbReference>
<dbReference type="EMBL" id="VUMS01000007">
    <property type="protein sequence ID" value="MST66080.1"/>
    <property type="molecule type" value="Genomic_DNA"/>
</dbReference>
<evidence type="ECO:0000259" key="6">
    <source>
        <dbReference type="PROSITE" id="PS50847"/>
    </source>
</evidence>
<gene>
    <name evidence="7" type="ORF">FYJ57_04895</name>
</gene>
<comment type="caution">
    <text evidence="7">The sequence shown here is derived from an EMBL/GenBank/DDBJ whole genome shotgun (WGS) entry which is preliminary data.</text>
</comment>
<evidence type="ECO:0000256" key="4">
    <source>
        <dbReference type="ARBA" id="ARBA00023088"/>
    </source>
</evidence>
<dbReference type="AlphaFoldDB" id="A0A7X2P2T8"/>
<reference evidence="7 8" key="1">
    <citation type="submission" date="2019-08" db="EMBL/GenBank/DDBJ databases">
        <title>In-depth cultivation of the pig gut microbiome towards novel bacterial diversity and tailored functional studies.</title>
        <authorList>
            <person name="Wylensek D."/>
            <person name="Hitch T.C.A."/>
            <person name="Clavel T."/>
        </authorList>
    </citation>
    <scope>NUCLEOTIDE SEQUENCE [LARGE SCALE GENOMIC DNA]</scope>
    <source>
        <strain evidence="7 8">BSM-380-WT-5A</strain>
    </source>
</reference>
<organism evidence="7 8">
    <name type="scientific">Oliverpabstia intestinalis</name>
    <dbReference type="NCBI Taxonomy" id="2606633"/>
    <lineage>
        <taxon>Bacteria</taxon>
        <taxon>Bacillati</taxon>
        <taxon>Bacillota</taxon>
        <taxon>Clostridia</taxon>
        <taxon>Lachnospirales</taxon>
        <taxon>Lachnospiraceae</taxon>
        <taxon>Oliverpabstia</taxon>
    </lineage>
</organism>
<dbReference type="InterPro" id="IPR013783">
    <property type="entry name" value="Ig-like_fold"/>
</dbReference>
<dbReference type="Gene3D" id="2.60.40.740">
    <property type="match status" value="1"/>
</dbReference>
<dbReference type="InterPro" id="IPR041033">
    <property type="entry name" value="SpaA_PFL_dom_1"/>
</dbReference>
<sequence>MAVWKIVSRVIRQTAIIYQLWLNSNNNLPFTGEQQYDCPKGTEKKGMNNMKKLRKIFALLIAMVMVLGMSVSAFAATVQVKEVINGEEYTAYKILNYSDNGKTGDERAVSYYLTKAEYDQIGTVLTDAGFTFKASSDGTQYTVSNADLVDVAGAATYLKEHLTDLGNALGKFGPVTGANHQANFTGLGTGYFFITSTAGSFAALHDETDIATVVEKNTVTTPDKKQGLEDGTYADAQLDVNIGDTVYYDAEIKIGKGANYEITATDTLSTGLTLNHTDGEITVEVNGTAVPAANYELTATDSGFEIVFAANYIATLAENTVIKIEYSAVVNENAAIATAIPNTFEIDYSKQHFVDHTDIKTYDVNLKKTDGTNALAGAKFNLFTSEKGGTALTFSKDNTGYYLDAEGTAEIDAGDGTGVNIRGLEPGTYWFEETVAPDGYNKLDVRKSVEVVKDATNTAEITVINEQGTVLPSTGGSGTTIFYIIGAILVIGAGVVLVTRRRMNANK</sequence>
<dbReference type="NCBIfam" id="TIGR01167">
    <property type="entry name" value="LPXTG_anchor"/>
    <property type="match status" value="1"/>
</dbReference>
<keyword evidence="5" id="KW-0472">Membrane</keyword>
<dbReference type="NCBIfam" id="TIGR04226">
    <property type="entry name" value="RrgB_K2N_iso_D2"/>
    <property type="match status" value="1"/>
</dbReference>
<accession>A0A7X2P2T8</accession>
<dbReference type="InterPro" id="IPR019931">
    <property type="entry name" value="LPXTG_anchor"/>
</dbReference>
<dbReference type="Pfam" id="PF00746">
    <property type="entry name" value="Gram_pos_anchor"/>
    <property type="match status" value="1"/>
</dbReference>
<keyword evidence="5" id="KW-1133">Transmembrane helix</keyword>
<dbReference type="Proteomes" id="UP000440513">
    <property type="component" value="Unassembled WGS sequence"/>
</dbReference>
<feature type="domain" description="Gram-positive cocci surface proteins LPxTG" evidence="6">
    <location>
        <begin position="471"/>
        <end position="507"/>
    </location>
</feature>
<keyword evidence="4" id="KW-0572">Peptidoglycan-anchor</keyword>